<accession>A0AAV2ZVZ6</accession>
<dbReference type="InterPro" id="IPR053384">
    <property type="entry name" value="SAM-dep_methyltransferase"/>
</dbReference>
<evidence type="ECO:0000256" key="2">
    <source>
        <dbReference type="ARBA" id="ARBA00022603"/>
    </source>
</evidence>
<comment type="similarity">
    <text evidence="1">Belongs to the class I-like SAM-binding methyltransferase superfamily. NNMT/PNMT/TEMT family.</text>
</comment>
<dbReference type="FunFam" id="3.40.50.150:FF:000065">
    <property type="entry name" value="Phenylethanolamine N-methyltransferase"/>
    <property type="match status" value="1"/>
</dbReference>
<feature type="binding site" evidence="5">
    <location>
        <position position="88"/>
    </location>
    <ligand>
        <name>S-adenosyl-L-methionine</name>
        <dbReference type="ChEBI" id="CHEBI:59789"/>
    </ligand>
</feature>
<protein>
    <submittedName>
        <fullName evidence="6">Uncharacterized protein</fullName>
    </submittedName>
</protein>
<keyword evidence="3" id="KW-0808">Transferase</keyword>
<proteinExistence type="inferred from homology"/>
<comment type="caution">
    <text evidence="6">The sequence shown here is derived from an EMBL/GenBank/DDBJ whole genome shotgun (WGS) entry which is preliminary data.</text>
</comment>
<dbReference type="NCBIfam" id="NF041360">
    <property type="entry name" value="GntF_guanitoxin"/>
    <property type="match status" value="1"/>
</dbReference>
<dbReference type="GO" id="GO:0005829">
    <property type="term" value="C:cytosol"/>
    <property type="evidence" value="ECO:0007669"/>
    <property type="project" value="TreeGrafter"/>
</dbReference>
<evidence type="ECO:0000256" key="1">
    <source>
        <dbReference type="ARBA" id="ARBA00007996"/>
    </source>
</evidence>
<keyword evidence="4 5" id="KW-0949">S-adenosyl-L-methionine</keyword>
<dbReference type="GO" id="GO:0032259">
    <property type="term" value="P:methylation"/>
    <property type="evidence" value="ECO:0007669"/>
    <property type="project" value="UniProtKB-KW"/>
</dbReference>
<dbReference type="SUPFAM" id="SSF53335">
    <property type="entry name" value="S-adenosyl-L-methionine-dependent methyltransferases"/>
    <property type="match status" value="1"/>
</dbReference>
<gene>
    <name evidence="6" type="ORF">GDO54_003659</name>
</gene>
<dbReference type="Pfam" id="PF01234">
    <property type="entry name" value="NNMT_PNMT_TEMT"/>
    <property type="match status" value="1"/>
</dbReference>
<dbReference type="PIRSF" id="PIRSF000384">
    <property type="entry name" value="PNMTase"/>
    <property type="match status" value="1"/>
</dbReference>
<keyword evidence="7" id="KW-1185">Reference proteome</keyword>
<dbReference type="AlphaFoldDB" id="A0AAV2ZVZ6"/>
<keyword evidence="2" id="KW-0489">Methyltransferase</keyword>
<evidence type="ECO:0000256" key="5">
    <source>
        <dbReference type="PIRSR" id="PIRSR000384-1"/>
    </source>
</evidence>
<feature type="binding site" evidence="5">
    <location>
        <position position="25"/>
    </location>
    <ligand>
        <name>S-adenosyl-L-methionine</name>
        <dbReference type="ChEBI" id="CHEBI:59789"/>
    </ligand>
</feature>
<dbReference type="Gene3D" id="3.40.50.150">
    <property type="entry name" value="Vaccinia Virus protein VP39"/>
    <property type="match status" value="1"/>
</dbReference>
<feature type="binding site" evidence="5">
    <location>
        <begin position="140"/>
        <end position="141"/>
    </location>
    <ligand>
        <name>S-adenosyl-L-methionine</name>
        <dbReference type="ChEBI" id="CHEBI:59789"/>
    </ligand>
</feature>
<evidence type="ECO:0000313" key="6">
    <source>
        <dbReference type="EMBL" id="DBA16247.1"/>
    </source>
</evidence>
<name>A0AAV2ZVZ6_PYXAD</name>
<sequence length="252" mass="28726">MEDSFTSQQTYIDEFDSVEYLKMYYDQEQAMLSEWTDFALQTLHEVFSAGGIGGDTIMDIGSGPTIYQLLSACEKFKNIIISDFLEQNLAEIQKWLKKEPGAFDWTSYIERVCKLEGNGATCEEKAEKLRNKVKEVLRCDVLKENPFEPLTLNPVDCVISCLCLEACCNDMESFCDVLKHLKSLIKPGGCLLLLSKLNRHYYSVGDQRFSALPVTREGLEKALKDAGYETMEIKVADQNYQSKILMLYAKHK</sequence>
<dbReference type="PANTHER" id="PTHR10867">
    <property type="entry name" value="NNMT/PNMT/TEMT FAMILY MEMBER"/>
    <property type="match status" value="1"/>
</dbReference>
<evidence type="ECO:0000256" key="4">
    <source>
        <dbReference type="ARBA" id="ARBA00022691"/>
    </source>
</evidence>
<dbReference type="InterPro" id="IPR000940">
    <property type="entry name" value="NNMT_TEMT_trans"/>
</dbReference>
<organism evidence="6 7">
    <name type="scientific">Pyxicephalus adspersus</name>
    <name type="common">African bullfrog</name>
    <dbReference type="NCBI Taxonomy" id="30357"/>
    <lineage>
        <taxon>Eukaryota</taxon>
        <taxon>Metazoa</taxon>
        <taxon>Chordata</taxon>
        <taxon>Craniata</taxon>
        <taxon>Vertebrata</taxon>
        <taxon>Euteleostomi</taxon>
        <taxon>Amphibia</taxon>
        <taxon>Batrachia</taxon>
        <taxon>Anura</taxon>
        <taxon>Neobatrachia</taxon>
        <taxon>Ranoidea</taxon>
        <taxon>Pyxicephalidae</taxon>
        <taxon>Pyxicephalinae</taxon>
        <taxon>Pyxicephalus</taxon>
    </lineage>
</organism>
<feature type="binding site" evidence="5">
    <location>
        <position position="67"/>
    </location>
    <ligand>
        <name>S-adenosyl-L-methionine</name>
        <dbReference type="ChEBI" id="CHEBI:59789"/>
    </ligand>
</feature>
<feature type="binding site" evidence="5">
    <location>
        <position position="20"/>
    </location>
    <ligand>
        <name>S-adenosyl-L-methionine</name>
        <dbReference type="ChEBI" id="CHEBI:59789"/>
    </ligand>
</feature>
<feature type="binding site" evidence="5">
    <location>
        <begin position="61"/>
        <end position="62"/>
    </location>
    <ligand>
        <name>S-adenosyl-L-methionine</name>
        <dbReference type="ChEBI" id="CHEBI:59789"/>
    </ligand>
</feature>
<reference evidence="6" key="1">
    <citation type="thesis" date="2020" institute="ProQuest LLC" country="789 East Eisenhower Parkway, Ann Arbor, MI, USA">
        <title>Comparative Genomics and Chromosome Evolution.</title>
        <authorList>
            <person name="Mudd A.B."/>
        </authorList>
    </citation>
    <scope>NUCLEOTIDE SEQUENCE</scope>
    <source>
        <strain evidence="6">1538</strain>
        <tissue evidence="6">Blood</tissue>
    </source>
</reference>
<dbReference type="EMBL" id="DYDO01000011">
    <property type="protein sequence ID" value="DBA16247.1"/>
    <property type="molecule type" value="Genomic_DNA"/>
</dbReference>
<evidence type="ECO:0000313" key="7">
    <source>
        <dbReference type="Proteomes" id="UP001181693"/>
    </source>
</evidence>
<evidence type="ECO:0000256" key="3">
    <source>
        <dbReference type="ARBA" id="ARBA00022679"/>
    </source>
</evidence>
<dbReference type="PANTHER" id="PTHR10867:SF32">
    <property type="entry name" value="NICOTINAMIDE N-METHYLTRANSFERASE"/>
    <property type="match status" value="1"/>
</dbReference>
<dbReference type="GO" id="GO:0008757">
    <property type="term" value="F:S-adenosylmethionine-dependent methyltransferase activity"/>
    <property type="evidence" value="ECO:0007669"/>
    <property type="project" value="UniProtKB-ARBA"/>
</dbReference>
<dbReference type="PROSITE" id="PS51681">
    <property type="entry name" value="SAM_MT_NNMT_PNMT_TEMT"/>
    <property type="match status" value="1"/>
</dbReference>
<dbReference type="Proteomes" id="UP001181693">
    <property type="component" value="Unassembled WGS sequence"/>
</dbReference>
<feature type="binding site" evidence="5">
    <location>
        <position position="83"/>
    </location>
    <ligand>
        <name>S-adenosyl-L-methionine</name>
        <dbReference type="ChEBI" id="CHEBI:59789"/>
    </ligand>
</feature>
<dbReference type="InterPro" id="IPR029063">
    <property type="entry name" value="SAM-dependent_MTases_sf"/>
</dbReference>
<dbReference type="GO" id="GO:0008170">
    <property type="term" value="F:N-methyltransferase activity"/>
    <property type="evidence" value="ECO:0007669"/>
    <property type="project" value="TreeGrafter"/>
</dbReference>